<evidence type="ECO:0000313" key="4">
    <source>
        <dbReference type="EMBL" id="SDF37673.1"/>
    </source>
</evidence>
<dbReference type="RefSeq" id="WP_074539221.1">
    <property type="nucleotide sequence ID" value="NZ_FNBD01000013.1"/>
</dbReference>
<gene>
    <name evidence="4" type="ORF">SAMN04487992_11320</name>
</gene>
<evidence type="ECO:0000256" key="1">
    <source>
        <dbReference type="ARBA" id="ARBA00022729"/>
    </source>
</evidence>
<evidence type="ECO:0000259" key="3">
    <source>
        <dbReference type="Pfam" id="PF13778"/>
    </source>
</evidence>
<proteinExistence type="predicted"/>
<dbReference type="Pfam" id="PF13778">
    <property type="entry name" value="DUF4174"/>
    <property type="match status" value="1"/>
</dbReference>
<feature type="signal peptide" evidence="2">
    <location>
        <begin position="1"/>
        <end position="23"/>
    </location>
</feature>
<keyword evidence="1 2" id="KW-0732">Signal</keyword>
<dbReference type="EMBL" id="FNBD01000013">
    <property type="protein sequence ID" value="SDF37673.1"/>
    <property type="molecule type" value="Genomic_DNA"/>
</dbReference>
<organism evidence="4 5">
    <name type="scientific">Cellulophaga baltica</name>
    <dbReference type="NCBI Taxonomy" id="76594"/>
    <lineage>
        <taxon>Bacteria</taxon>
        <taxon>Pseudomonadati</taxon>
        <taxon>Bacteroidota</taxon>
        <taxon>Flavobacteriia</taxon>
        <taxon>Flavobacteriales</taxon>
        <taxon>Flavobacteriaceae</taxon>
        <taxon>Cellulophaga</taxon>
    </lineage>
</organism>
<evidence type="ECO:0000256" key="2">
    <source>
        <dbReference type="SAM" id="SignalP"/>
    </source>
</evidence>
<dbReference type="AlphaFoldDB" id="A0A1G7KK98"/>
<feature type="domain" description="DUF4174" evidence="3">
    <location>
        <begin position="27"/>
        <end position="136"/>
    </location>
</feature>
<evidence type="ECO:0000313" key="5">
    <source>
        <dbReference type="Proteomes" id="UP000182114"/>
    </source>
</evidence>
<dbReference type="eggNOG" id="ENOG5032P33">
    <property type="taxonomic scope" value="Bacteria"/>
</dbReference>
<dbReference type="Proteomes" id="UP000182114">
    <property type="component" value="Unassembled WGS sequence"/>
</dbReference>
<dbReference type="InterPro" id="IPR025232">
    <property type="entry name" value="DUF4174"/>
</dbReference>
<reference evidence="5" key="1">
    <citation type="submission" date="2016-10" db="EMBL/GenBank/DDBJ databases">
        <authorList>
            <person name="Varghese N."/>
            <person name="Submissions S."/>
        </authorList>
    </citation>
    <scope>NUCLEOTIDE SEQUENCE [LARGE SCALE GENOMIC DNA]</scope>
    <source>
        <strain evidence="5">DSM 24729</strain>
    </source>
</reference>
<name>A0A1G7KK98_9FLAO</name>
<feature type="chain" id="PRO_5010223410" description="DUF4174 domain-containing protein" evidence="2">
    <location>
        <begin position="24"/>
        <end position="141"/>
    </location>
</feature>
<sequence length="141" mass="16067">MKYITTYVLILGCFIFYSPIAMAQDISDFKWKNRVLLLIDTASNSKNIKQQIQAFEGQHTAFQERDIIYFISTPKGSYGSDKQLLNLSGLEKYRKKDFSGLILLGKDGGIKLKEPFVVPVKTIISLIDTMPMRQSEKNSPH</sequence>
<protein>
    <recommendedName>
        <fullName evidence="3">DUF4174 domain-containing protein</fullName>
    </recommendedName>
</protein>
<accession>A0A1G7KK98</accession>
<keyword evidence="5" id="KW-1185">Reference proteome</keyword>